<keyword evidence="2" id="KW-1185">Reference proteome</keyword>
<sequence length="141" mass="16070">MPLLKKQTKILSNCTFLTPKPIYKTPFGVGNHRISMLLFAFHHRPHYSSNTYLFLPTAPEKPGRYQNTPLRSLTFSTLFPMLPSPHHIGLIHGCDPIQLASIPTPQAIRVRKDVDRFAPRAVHSVDPLFWCSEYFIAKSSN</sequence>
<name>A0A4Y2KVV1_ARAVE</name>
<dbReference type="AlphaFoldDB" id="A0A4Y2KVV1"/>
<accession>A0A4Y2KVV1</accession>
<dbReference type="EMBL" id="BGPR01005056">
    <property type="protein sequence ID" value="GBN06362.1"/>
    <property type="molecule type" value="Genomic_DNA"/>
</dbReference>
<protein>
    <submittedName>
        <fullName evidence="1">Uncharacterized protein</fullName>
    </submittedName>
</protein>
<dbReference type="Proteomes" id="UP000499080">
    <property type="component" value="Unassembled WGS sequence"/>
</dbReference>
<reference evidence="1 2" key="1">
    <citation type="journal article" date="2019" name="Sci. Rep.">
        <title>Orb-weaving spider Araneus ventricosus genome elucidates the spidroin gene catalogue.</title>
        <authorList>
            <person name="Kono N."/>
            <person name="Nakamura H."/>
            <person name="Ohtoshi R."/>
            <person name="Moran D.A.P."/>
            <person name="Shinohara A."/>
            <person name="Yoshida Y."/>
            <person name="Fujiwara M."/>
            <person name="Mori M."/>
            <person name="Tomita M."/>
            <person name="Arakawa K."/>
        </authorList>
    </citation>
    <scope>NUCLEOTIDE SEQUENCE [LARGE SCALE GENOMIC DNA]</scope>
</reference>
<evidence type="ECO:0000313" key="1">
    <source>
        <dbReference type="EMBL" id="GBN06362.1"/>
    </source>
</evidence>
<organism evidence="1 2">
    <name type="scientific">Araneus ventricosus</name>
    <name type="common">Orbweaver spider</name>
    <name type="synonym">Epeira ventricosa</name>
    <dbReference type="NCBI Taxonomy" id="182803"/>
    <lineage>
        <taxon>Eukaryota</taxon>
        <taxon>Metazoa</taxon>
        <taxon>Ecdysozoa</taxon>
        <taxon>Arthropoda</taxon>
        <taxon>Chelicerata</taxon>
        <taxon>Arachnida</taxon>
        <taxon>Araneae</taxon>
        <taxon>Araneomorphae</taxon>
        <taxon>Entelegynae</taxon>
        <taxon>Araneoidea</taxon>
        <taxon>Araneidae</taxon>
        <taxon>Araneus</taxon>
    </lineage>
</organism>
<proteinExistence type="predicted"/>
<evidence type="ECO:0000313" key="2">
    <source>
        <dbReference type="Proteomes" id="UP000499080"/>
    </source>
</evidence>
<comment type="caution">
    <text evidence="1">The sequence shown here is derived from an EMBL/GenBank/DDBJ whole genome shotgun (WGS) entry which is preliminary data.</text>
</comment>
<gene>
    <name evidence="1" type="ORF">AVEN_193369_1</name>
</gene>